<dbReference type="OrthoDB" id="5211059at2759"/>
<dbReference type="InterPro" id="IPR045634">
    <property type="entry name" value="DUF6413"/>
</dbReference>
<evidence type="ECO:0008006" key="4">
    <source>
        <dbReference type="Google" id="ProtNLM"/>
    </source>
</evidence>
<evidence type="ECO:0000256" key="1">
    <source>
        <dbReference type="SAM" id="SignalP"/>
    </source>
</evidence>
<evidence type="ECO:0000313" key="3">
    <source>
        <dbReference type="Proteomes" id="UP000009058"/>
    </source>
</evidence>
<dbReference type="KEGG" id="mgr:MGG_16379"/>
<gene>
    <name evidence="2" type="ORF">MGG_16379</name>
</gene>
<dbReference type="AlphaFoldDB" id="G4MM70"/>
<reference key="2">
    <citation type="submission" date="2011-05" db="EMBL/GenBank/DDBJ databases">
        <title>The Genome Sequence of Magnaporthe oryzae 70-15.</title>
        <authorList>
            <consortium name="The Broad Institute Genome Sequencing Platform"/>
            <person name="Ma L.-J."/>
            <person name="Dead R."/>
            <person name="Young S.K."/>
            <person name="Zeng Q."/>
            <person name="Gargeya S."/>
            <person name="Fitzgerald M."/>
            <person name="Haas B."/>
            <person name="Abouelleil A."/>
            <person name="Alvarado L."/>
            <person name="Arachchi H.M."/>
            <person name="Berlin A."/>
            <person name="Brown A."/>
            <person name="Chapman S.B."/>
            <person name="Chen Z."/>
            <person name="Dunbar C."/>
            <person name="Freedman E."/>
            <person name="Gearin G."/>
            <person name="Gellesch M."/>
            <person name="Goldberg J."/>
            <person name="Griggs A."/>
            <person name="Gujja S."/>
            <person name="Heiman D."/>
            <person name="Howarth C."/>
            <person name="Larson L."/>
            <person name="Lui A."/>
            <person name="MacDonald P.J.P."/>
            <person name="Mehta T."/>
            <person name="Montmayeur A."/>
            <person name="Murphy C."/>
            <person name="Neiman D."/>
            <person name="Pearson M."/>
            <person name="Priest M."/>
            <person name="Roberts A."/>
            <person name="Saif S."/>
            <person name="Shea T."/>
            <person name="Shenoy N."/>
            <person name="Sisk P."/>
            <person name="Stolte C."/>
            <person name="Sykes S."/>
            <person name="Yandava C."/>
            <person name="Wortman J."/>
            <person name="Nusbaum C."/>
            <person name="Birren B."/>
        </authorList>
    </citation>
    <scope>NUCLEOTIDE SEQUENCE</scope>
    <source>
        <strain>70-15</strain>
    </source>
</reference>
<keyword evidence="1" id="KW-0732">Signal</keyword>
<proteinExistence type="predicted"/>
<dbReference type="Pfam" id="PF19951">
    <property type="entry name" value="DUF6413"/>
    <property type="match status" value="1"/>
</dbReference>
<dbReference type="Proteomes" id="UP000009058">
    <property type="component" value="Chromosome 1"/>
</dbReference>
<dbReference type="GeneID" id="12986298"/>
<dbReference type="InParanoid" id="G4MM70"/>
<feature type="signal peptide" evidence="1">
    <location>
        <begin position="1"/>
        <end position="17"/>
    </location>
</feature>
<organism evidence="2 3">
    <name type="scientific">Pyricularia oryzae (strain 70-15 / ATCC MYA-4617 / FGSC 8958)</name>
    <name type="common">Rice blast fungus</name>
    <name type="synonym">Magnaporthe oryzae</name>
    <dbReference type="NCBI Taxonomy" id="242507"/>
    <lineage>
        <taxon>Eukaryota</taxon>
        <taxon>Fungi</taxon>
        <taxon>Dikarya</taxon>
        <taxon>Ascomycota</taxon>
        <taxon>Pezizomycotina</taxon>
        <taxon>Sordariomycetes</taxon>
        <taxon>Sordariomycetidae</taxon>
        <taxon>Magnaporthales</taxon>
        <taxon>Pyriculariaceae</taxon>
        <taxon>Pyricularia</taxon>
    </lineage>
</organism>
<dbReference type="EMBL" id="CM001231">
    <property type="protein sequence ID" value="EHA57751.1"/>
    <property type="molecule type" value="Genomic_DNA"/>
</dbReference>
<feature type="chain" id="PRO_5003465108" description="Hydrophobin" evidence="1">
    <location>
        <begin position="18"/>
        <end position="104"/>
    </location>
</feature>
<name>G4MM70_PYRO7</name>
<dbReference type="RefSeq" id="XP_003710363.1">
    <property type="nucleotide sequence ID" value="XM_003710315.1"/>
</dbReference>
<protein>
    <recommendedName>
        <fullName evidence="4">Hydrophobin</fullName>
    </recommendedName>
</protein>
<evidence type="ECO:0000313" key="2">
    <source>
        <dbReference type="EMBL" id="EHA57751.1"/>
    </source>
</evidence>
<dbReference type="VEuPathDB" id="FungiDB:MGG_16379"/>
<accession>G4MM70</accession>
<keyword evidence="3" id="KW-1185">Reference proteome</keyword>
<sequence length="104" mass="11151">MRSFYFALLLAPTAVLSVEININPGTGELCCDQGTPDSSESCKGLGLNSYCCSQARNDNRGGCDPPRIEIFNVGRTVTSFVQGGTCKRTDSQKNVYNAFIGCAK</sequence>
<dbReference type="HOGENOM" id="CLU_151422_0_0_1"/>
<reference evidence="2 3" key="1">
    <citation type="journal article" date="2005" name="Nature">
        <title>The genome sequence of the rice blast fungus Magnaporthe grisea.</title>
        <authorList>
            <person name="Dean R.A."/>
            <person name="Talbot N.J."/>
            <person name="Ebbole D.J."/>
            <person name="Farman M.L."/>
            <person name="Mitchell T.K."/>
            <person name="Orbach M.J."/>
            <person name="Thon M."/>
            <person name="Kulkarni R."/>
            <person name="Xu J.R."/>
            <person name="Pan H."/>
            <person name="Read N.D."/>
            <person name="Lee Y.H."/>
            <person name="Carbone I."/>
            <person name="Brown D."/>
            <person name="Oh Y.Y."/>
            <person name="Donofrio N."/>
            <person name="Jeong J.S."/>
            <person name="Soanes D.M."/>
            <person name="Djonovic S."/>
            <person name="Kolomiets E."/>
            <person name="Rehmeyer C."/>
            <person name="Li W."/>
            <person name="Harding M."/>
            <person name="Kim S."/>
            <person name="Lebrun M.H."/>
            <person name="Bohnert H."/>
            <person name="Coughlan S."/>
            <person name="Butler J."/>
            <person name="Calvo S."/>
            <person name="Ma L.J."/>
            <person name="Nicol R."/>
            <person name="Purcell S."/>
            <person name="Nusbaum C."/>
            <person name="Galagan J.E."/>
            <person name="Birren B.W."/>
        </authorList>
    </citation>
    <scope>NUCLEOTIDE SEQUENCE [LARGE SCALE GENOMIC DNA]</scope>
    <source>
        <strain evidence="3">70-15 / ATCC MYA-4617 / FGSC 8958</strain>
    </source>
</reference>